<sequence>MPKKYDPEVKARAVRMVREHMGDYGSVTAASVAVGAQLGIARESLRRWVAQADIDDGARPGMTSAESEEIRRLKAENKRLSEANAILRAASNFLRGRARLPRPLIMGFIDQMRGQGFAVESVCTVLREQGVQVAARTYRSWTLAPPAARTVSDAAVVDAIRSLRVDAQGRATPESLYGRRKTTAMLRRQGLVVAHCTVDRLMREHGWNGLRRGRAHRTTIRAKDGVRAGDLLNRDFRAPAPNRVWVADFTYVRTWAGFAYVAFVVDVFAQRIIGWHAMSTRPTDLVLVPLRMACWARDQQQHPVVAGQLTAHSDAGSQYVSVRYTEHLALQGIAASIGTVGDAYDNCLMESIIGLFKNECIKPGPFTTGPLKNLTDVEMATMAWVDWWNHRRLHSTLAMLTPAEAEAAHYAATTALHPEPQPA</sequence>
<dbReference type="Gene3D" id="3.30.420.10">
    <property type="entry name" value="Ribonuclease H-like superfamily/Ribonuclease H"/>
    <property type="match status" value="1"/>
</dbReference>
<dbReference type="GO" id="GO:0015074">
    <property type="term" value="P:DNA integration"/>
    <property type="evidence" value="ECO:0007669"/>
    <property type="project" value="InterPro"/>
</dbReference>
<dbReference type="InterPro" id="IPR012337">
    <property type="entry name" value="RNaseH-like_sf"/>
</dbReference>
<evidence type="ECO:0000256" key="2">
    <source>
        <dbReference type="SAM" id="Coils"/>
    </source>
</evidence>
<dbReference type="PANTHER" id="PTHR46889">
    <property type="entry name" value="TRANSPOSASE INSF FOR INSERTION SEQUENCE IS3B-RELATED"/>
    <property type="match status" value="1"/>
</dbReference>
<dbReference type="Pfam" id="PF13276">
    <property type="entry name" value="HTH_21"/>
    <property type="match status" value="1"/>
</dbReference>
<dbReference type="InterPro" id="IPR009057">
    <property type="entry name" value="Homeodomain-like_sf"/>
</dbReference>
<evidence type="ECO:0000259" key="3">
    <source>
        <dbReference type="PROSITE" id="PS50994"/>
    </source>
</evidence>
<dbReference type="InterPro" id="IPR036397">
    <property type="entry name" value="RNaseH_sf"/>
</dbReference>
<comment type="function">
    <text evidence="1">Involved in the transposition of the insertion sequence.</text>
</comment>
<dbReference type="RefSeq" id="WP_155100060.1">
    <property type="nucleotide sequence ID" value="NZ_WMKA01000057.1"/>
</dbReference>
<dbReference type="PROSITE" id="PS50994">
    <property type="entry name" value="INTEGRASE"/>
    <property type="match status" value="1"/>
</dbReference>
<evidence type="ECO:0000313" key="5">
    <source>
        <dbReference type="Proteomes" id="UP000440668"/>
    </source>
</evidence>
<dbReference type="Gene3D" id="1.10.10.10">
    <property type="entry name" value="Winged helix-like DNA-binding domain superfamily/Winged helix DNA-binding domain"/>
    <property type="match status" value="1"/>
</dbReference>
<accession>A0A6N7ZMI5</accession>
<dbReference type="InterPro" id="IPR050900">
    <property type="entry name" value="Transposase_IS3/IS150/IS904"/>
</dbReference>
<dbReference type="Pfam" id="PF01527">
    <property type="entry name" value="HTH_Tnp_1"/>
    <property type="match status" value="1"/>
</dbReference>
<dbReference type="Proteomes" id="UP000440668">
    <property type="component" value="Unassembled WGS sequence"/>
</dbReference>
<protein>
    <submittedName>
        <fullName evidence="4">IS3 family transposase</fullName>
    </submittedName>
</protein>
<dbReference type="GO" id="GO:0003677">
    <property type="term" value="F:DNA binding"/>
    <property type="evidence" value="ECO:0007669"/>
    <property type="project" value="InterPro"/>
</dbReference>
<evidence type="ECO:0000256" key="1">
    <source>
        <dbReference type="ARBA" id="ARBA00002286"/>
    </source>
</evidence>
<evidence type="ECO:0000313" key="4">
    <source>
        <dbReference type="EMBL" id="MTG90642.1"/>
    </source>
</evidence>
<dbReference type="AlphaFoldDB" id="A0A6N7ZMI5"/>
<dbReference type="InterPro" id="IPR048020">
    <property type="entry name" value="Transpos_IS3"/>
</dbReference>
<feature type="coiled-coil region" evidence="2">
    <location>
        <begin position="63"/>
        <end position="90"/>
    </location>
</feature>
<proteinExistence type="predicted"/>
<reference evidence="4 5" key="1">
    <citation type="submission" date="2019-11" db="EMBL/GenBank/DDBJ databases">
        <title>Cellulosimicrobium composti sp. nov. isolated from a compost.</title>
        <authorList>
            <person name="Yang Y."/>
        </authorList>
    </citation>
    <scope>NUCLEOTIDE SEQUENCE [LARGE SCALE GENOMIC DNA]</scope>
    <source>
        <strain evidence="4 5">BIT-GX5</strain>
    </source>
</reference>
<dbReference type="InterPro" id="IPR025948">
    <property type="entry name" value="HTH-like_dom"/>
</dbReference>
<dbReference type="EMBL" id="WMKA01000057">
    <property type="protein sequence ID" value="MTG90642.1"/>
    <property type="molecule type" value="Genomic_DNA"/>
</dbReference>
<dbReference type="PANTHER" id="PTHR46889:SF5">
    <property type="entry name" value="INTEGRASE PROTEIN"/>
    <property type="match status" value="1"/>
</dbReference>
<dbReference type="InterPro" id="IPR002514">
    <property type="entry name" value="Transposase_8"/>
</dbReference>
<keyword evidence="2" id="KW-0175">Coiled coil</keyword>
<feature type="domain" description="Integrase catalytic" evidence="3">
    <location>
        <begin position="237"/>
        <end position="410"/>
    </location>
</feature>
<dbReference type="GO" id="GO:0004803">
    <property type="term" value="F:transposase activity"/>
    <property type="evidence" value="ECO:0007669"/>
    <property type="project" value="InterPro"/>
</dbReference>
<comment type="caution">
    <text evidence="4">The sequence shown here is derived from an EMBL/GenBank/DDBJ whole genome shotgun (WGS) entry which is preliminary data.</text>
</comment>
<dbReference type="Pfam" id="PF00665">
    <property type="entry name" value="rve"/>
    <property type="match status" value="1"/>
</dbReference>
<dbReference type="SUPFAM" id="SSF46689">
    <property type="entry name" value="Homeodomain-like"/>
    <property type="match status" value="1"/>
</dbReference>
<dbReference type="SUPFAM" id="SSF53098">
    <property type="entry name" value="Ribonuclease H-like"/>
    <property type="match status" value="1"/>
</dbReference>
<dbReference type="InterPro" id="IPR001584">
    <property type="entry name" value="Integrase_cat-core"/>
</dbReference>
<dbReference type="InterPro" id="IPR036388">
    <property type="entry name" value="WH-like_DNA-bd_sf"/>
</dbReference>
<organism evidence="4 5">
    <name type="scientific">Cellulosimicrobium composti</name>
    <dbReference type="NCBI Taxonomy" id="2672572"/>
    <lineage>
        <taxon>Bacteria</taxon>
        <taxon>Bacillati</taxon>
        <taxon>Actinomycetota</taxon>
        <taxon>Actinomycetes</taxon>
        <taxon>Micrococcales</taxon>
        <taxon>Promicromonosporaceae</taxon>
        <taxon>Cellulosimicrobium</taxon>
    </lineage>
</organism>
<name>A0A6N7ZMI5_9MICO</name>
<gene>
    <name evidence="4" type="ORF">GJV82_17105</name>
</gene>
<dbReference type="GO" id="GO:0006313">
    <property type="term" value="P:DNA transposition"/>
    <property type="evidence" value="ECO:0007669"/>
    <property type="project" value="InterPro"/>
</dbReference>
<dbReference type="NCBIfam" id="NF033516">
    <property type="entry name" value="transpos_IS3"/>
    <property type="match status" value="1"/>
</dbReference>